<dbReference type="SUPFAM" id="SSF50923">
    <property type="entry name" value="Hemopexin-like domain"/>
    <property type="match status" value="1"/>
</dbReference>
<evidence type="ECO:0000313" key="4">
    <source>
        <dbReference type="Proteomes" id="UP000419144"/>
    </source>
</evidence>
<dbReference type="Gene3D" id="3.80.10.10">
    <property type="entry name" value="Ribonuclease Inhibitor"/>
    <property type="match status" value="1"/>
</dbReference>
<feature type="compositionally biased region" description="Low complexity" evidence="2">
    <location>
        <begin position="898"/>
        <end position="913"/>
    </location>
</feature>
<sequence length="3769" mass="410654">MTSSITPVALPSSALLNPKEAAALYESVCRSEGVFIQSTFLKQLLLGSVIIQFENGYLGESGVGPIIRTLQRAPLRTLLLTKCALSTEDMKMVCMGLAQHPQLEKIDIRGVPLTIAGAKELLHLVARNTRITEVLMDNSLPKYVAIQQQCNRNAEVTYQISECMICGEAVPSKGGTSCETLVIRLLLDYLKPTSQSVSVAGLRVLCGAWQECLDRYKGVLAVCPGLCAESLAEDLCRCVSSVTKALVMHMPYKAPNLVFLRSYLTREHMRLQAEEEQTRQREHGSAPSPPLLIPGPVDAVLEEQWRTKRARTDIDVFFKDDNSLCLPRCTVCGCAAECSQDGPTWLLRVLQKDITEHGAVVTPVALIRLWRLFGLYANLQPCSRRCVRHLVRYGLYGYGGVNCSYASGHPPLSSVVGGYAELQRLPLVNFSVVNIEQEVIEDVCGGELNCALTVASALGDEEGTPMDPYLLFAIGRQLRQQSLRSIGMDLPSACEAARLVGCLPASEAPFKYHGRNKTAEAPPRDLVADWATWSSSSGEAIVRKWLHRAFAHRRQRVCVVDGPHRDLFDNIRAALWTLRQQPRPILVTVKFSVAWLSLPNGVVPHDASVHTHGVYTTAKVIGQSTLHNTMYAILQLPFGNCVGHKGFFYLPKTVFLQIVRGLAFVFLDAVGIEYRSAGPDACVYGYELVRRPVGATSPDALSLLRRLLMCLMVLGIEQREAGATIWGPTVGSCDEKEMRRLFSHEHLPAPLQFVRSLLEARQMMKEAADLSDCRPDKERRRQRHAAAPSTYWERVLVSSRFPSQLLFFFSELIGTQESFNWLQEALRVASAVLTAARDCVTSDQASLNLSTTKQGVDFMPFTSTSIDEHQWIVTVPAPSQVDGIVRFSESTLLLDHNQPASAPRLSPSSSPQRRSVRREQMMSSGPKFSLANVPKPPSALPSGNRKRSTPRQSSVAGSARKKTLRAKSAESQASEEWMNTTNTASTSLPTDSRLSLPFDKNLFLIQLQRKWAEERATRQEALQAASSVGILEFVRAHQQHRSALRQLRKCSKSAPQTVNTQDVCPLEPADCSEAPAAIPARLLGKSWLVVPFPEVNSNHIATNTSSIVSDTLLLFIGDTVSAYSQRESRLLCGPVTMCDDPLLVDFPFRTGVDAAVTHPTQPHLVFFFSGREWLLFDFHLGECVDGPYAISRHGQFRRLPSVFHDRLDGVLHIPHTQLLIFFRDYCYVVFDFCTRRCVDGMGFLDPPSRETPNPSGLPVLARRTSSNMPPALEGLIRTVQQTNATAQNAKSSQGLRERSSVVDSDADEDAARVLSGLSGSDTTTLPLLLSKELQGLLGTAPMTAFCARSAESEKSADACYVVSRTGVVIPVCWQSLEDVSGEAATEENGDGGRREPHCRWLLNVQKKPPTTEIPLQNLPLLFRQFTAAALATVCQLAVETECSFRQFCTASSGSPPQLCVFYLERQAQGSSESPLADVPPRGADTEEDHIASDTSPSAAHSPRGTCGEPLSTPASTTITSSLLATALGERVPLALSYGCSAQETDAELAGSASWHDEVLFYGNAEAPPRPRALDMLDTLSAECQSSFQTLDQEASGGTVEAEGTTRVSFIEYDLGASSPQRIFTALLLILDTSAVPPSLLQLSSLVASVESSADGKMYFSQALVRITGPIVAARWGSGPGSVTSSAARFWRLRFSTQVPASLGFVRLFWMETASGSFAETQLPAPTMFSPCIPVTLTLPLRPRELTAVGGDLAVVQPAPHGGKSITGDPLIIGAEELFQASTELLSTDNFHPVFADDPSRRGVGWFVPHAVLPELGSSSISTCVFICASSVLQLGWSHQGESIASTQAEAEPMVRHTGFREIPYPFGLGCDAAFYIAPREHPGRVAFLRGDWMLLWDLHEQRPLSDVMPWRTSVLLGKLGSLPIATIIAVINCWSSDEGDTVLGVFHIASSLEDQDVKYVEFDLETGVVLDLPVPLAAYLMDRFRASPPPLGITLHTVLCTPDSPSTWHMFWDRSVQTVSMSKVVDENSDAADDGAAAVHVLAKSRLFYPVSLYLSKWGQPQHHCSILIDVPKLLKAVEGEAADDLMITGMQLCSAGGRDGERTCWQVQCSEDGSGEWRDVTTHYQIAGARVLGETLWAPSDAYALGKCPYWRFSRVASSQNPSGFLASTPSSGALETAVPQSYSQLRLLTVPRQRCRRVPMRISGDAAATPVADIKSFFESTSKVVTLSLKPCGPSTASLLGDSFGGILYELIWDYGSSPMALCSIAFEPLDTSPLAVECTWTIWHSSTPVGPGMCSAKTTKRITGGDTCGRCTLSWLPDGPYRYWRLQCEWRTIAGAACEGQPPSSLKISAFSAHEYDGPLITVYNEGSGGLRATPLLWPMAEGVTTSPYQLRCVANSVLQLMNVAVSLTLWETEFFCERGSCTVRIAVESTNDARQWSTAAETTINTAKTTALRPQLCSLSWPSCGAHVYWRLRVLESSADVTLHLTRLRIGHCPAASHISMFAPQPTSNSSLATTAEQVSVSMLRLSYPRRMVRVRVLLPNIDARYHVEYLGPDGTSWLFAALMDRRCSDVPGTAYSSNSAFPAVASVSWDGTLVTPSTHWRLRPLDEASLAPPRGVEWFERSSEYAEIVDTTQIPGMIVNTTGFTEVQLPSMLNGSAAHNTTEASKPPTAPPMPVLQCTAQSLQREDMALNSTQTDVTWSFISPLTFHQVLLFVQTTVEEPATSTAAETPGEESSRSTPEDAEVPSPAAPVMSPNQPLQQVLVETSDNGQDYVAIAETTLRLCDKILSLRWEEVPSAVFWRLRFVPRVAPQDALPNDPPLPGEEPFRFTLSLHAARWLIRRGGHALLAQVTKPTPGRYSNTILRSWTSDAFNREGAFMRSCVDALGEYKCALSQSLQKDSISRQGQVAGTVQKMKHRYQNFLLKAIKEAEGHRRVGCANAAEGAGDRSAREVLFLFPPSASADISGWLSKEHLSSDIIYLLAVSAKSTSMGGSHMLHLAELLHHPLAFREAMQFTKRSKYWFYPCLEAVGPLADDWYGFPASSVCASLSVFWSLSTSLQRQLDALLSTKDMITPLSEHVASPLVVVSITESNWVPLDHFPNVALFLYALGFNVQPLTVAFAINDVVFTPPYALGIPSARDSRPLVSPYPYMIAAGVNFVQQCPLARCPAPVMDVLRYILPASAFALDARGKATQLTTLVLNVSSLNAGSTLSGEECTAVLRFTVSGSGVNFGLPGLVMDSIEFEVLMRSPNGVHEDCDAPAEQRFSQMNFVSHGARFVDGADALMGLPAAGLEDERSSPEMELPLSLMGAVDSNGLPLVSLRGDFGNTRFTDVAELPGAVVTHLQFTTLCHVEDVVPMADASSMEGRGGGCNRGHWVFTPLEGEGQVRLPGVLCSCTCACTVDTVFGESTWPVRLSNFHIAVDHWSIDDLEAVLCTCRGDERERAPGLLLPAMRKATAYDVGGLRVEVAATLRVLRGCALDDQIRLSLKGTALLTLENTAIPDATLEVDCGSGIIALTARCVHSIVVGAILVEGCSEKPILIQILRPVALPRRACENADQSSPSASPLRFMLSGYARFFSVHHRAQVTLELSQSPERFTSVTLVAGSLRHSGLVVTLQDCVVSEVWRLGQLTINERALRDVVERDICLVPIIATLQAHQIPLALTIASIAPEPYDIVAQRLSCRLKGRLYGASFDVVTSVVAPDDSDDLWSLLGAQCIPAIVEQCEANLWASYANVVGVRQTSSDCRSDTDATVHNECGETASL</sequence>
<proteinExistence type="predicted"/>
<organism evidence="3 4">
    <name type="scientific">Leishmania tarentolae</name>
    <name type="common">Sauroleishmania tarentolae</name>
    <dbReference type="NCBI Taxonomy" id="5689"/>
    <lineage>
        <taxon>Eukaryota</taxon>
        <taxon>Discoba</taxon>
        <taxon>Euglenozoa</taxon>
        <taxon>Kinetoplastea</taxon>
        <taxon>Metakinetoplastina</taxon>
        <taxon>Trypanosomatida</taxon>
        <taxon>Trypanosomatidae</taxon>
        <taxon>Leishmaniinae</taxon>
        <taxon>Leishmania</taxon>
        <taxon>lizard Leishmania</taxon>
    </lineage>
</organism>
<name>A0A640KP97_LEITA</name>
<dbReference type="SUPFAM" id="SSF52047">
    <property type="entry name" value="RNI-like"/>
    <property type="match status" value="1"/>
</dbReference>
<dbReference type="VEuPathDB" id="TriTrypDB:LtaPh_3024300"/>
<feature type="region of interest" description="Disordered" evidence="2">
    <location>
        <begin position="1470"/>
        <end position="1512"/>
    </location>
</feature>
<dbReference type="InterPro" id="IPR032675">
    <property type="entry name" value="LRR_dom_sf"/>
</dbReference>
<dbReference type="Gene3D" id="2.110.10.10">
    <property type="entry name" value="Hemopexin-like domain"/>
    <property type="match status" value="1"/>
</dbReference>
<dbReference type="InterPro" id="IPR018487">
    <property type="entry name" value="Hemopexin-like_repeat"/>
</dbReference>
<evidence type="ECO:0000256" key="2">
    <source>
        <dbReference type="SAM" id="MobiDB-lite"/>
    </source>
</evidence>
<keyword evidence="4" id="KW-1185">Reference proteome</keyword>
<reference evidence="3" key="1">
    <citation type="submission" date="2019-11" db="EMBL/GenBank/DDBJ databases">
        <title>Leishmania tarentolae CDS.</title>
        <authorList>
            <person name="Goto Y."/>
            <person name="Yamagishi J."/>
        </authorList>
    </citation>
    <scope>NUCLEOTIDE SEQUENCE [LARGE SCALE GENOMIC DNA]</scope>
    <source>
        <strain evidence="3">Parrot Tar II</strain>
    </source>
</reference>
<dbReference type="PROSITE" id="PS51642">
    <property type="entry name" value="HEMOPEXIN_2"/>
    <property type="match status" value="1"/>
</dbReference>
<dbReference type="OrthoDB" id="272658at2759"/>
<dbReference type="InterPro" id="IPR036375">
    <property type="entry name" value="Hemopexin-like_dom_sf"/>
</dbReference>
<dbReference type="Proteomes" id="UP000419144">
    <property type="component" value="Unassembled WGS sequence"/>
</dbReference>
<accession>A0A640KP97</accession>
<feature type="region of interest" description="Disordered" evidence="2">
    <location>
        <begin position="896"/>
        <end position="992"/>
    </location>
</feature>
<evidence type="ECO:0000313" key="3">
    <source>
        <dbReference type="EMBL" id="GET90844.1"/>
    </source>
</evidence>
<protein>
    <submittedName>
        <fullName evidence="3">Uncharacterized protein</fullName>
    </submittedName>
</protein>
<dbReference type="PANTHER" id="PTHR23202:SF122">
    <property type="entry name" value="MULTI SEX COMBS, ISOFORM A"/>
    <property type="match status" value="1"/>
</dbReference>
<evidence type="ECO:0000256" key="1">
    <source>
        <dbReference type="PROSITE-ProRule" id="PRU01011"/>
    </source>
</evidence>
<feature type="compositionally biased region" description="Polar residues" evidence="2">
    <location>
        <begin position="969"/>
        <end position="992"/>
    </location>
</feature>
<dbReference type="PANTHER" id="PTHR23202">
    <property type="entry name" value="WASP INTERACTING PROTEIN-RELATED"/>
    <property type="match status" value="1"/>
</dbReference>
<dbReference type="EMBL" id="BLBS01000043">
    <property type="protein sequence ID" value="GET90844.1"/>
    <property type="molecule type" value="Genomic_DNA"/>
</dbReference>
<gene>
    <name evidence="3" type="ORF">LtaPh_3024300</name>
</gene>
<feature type="region of interest" description="Disordered" evidence="2">
    <location>
        <begin position="2726"/>
        <end position="2759"/>
    </location>
</feature>
<feature type="repeat" description="Hemopexin" evidence="1">
    <location>
        <begin position="1149"/>
        <end position="1199"/>
    </location>
</feature>
<comment type="caution">
    <text evidence="3">The sequence shown here is derived from an EMBL/GenBank/DDBJ whole genome shotgun (WGS) entry which is preliminary data.</text>
</comment>